<dbReference type="OrthoDB" id="498125at2759"/>
<dbReference type="EMBL" id="KN847046">
    <property type="protein sequence ID" value="KIW23917.1"/>
    <property type="molecule type" value="Genomic_DNA"/>
</dbReference>
<dbReference type="PANTHER" id="PTHR42760:SF121">
    <property type="entry name" value="3-OXOACYL-(ACYL-CARRIER-PROTEIN) REDUCTASE"/>
    <property type="match status" value="1"/>
</dbReference>
<protein>
    <recommendedName>
        <fullName evidence="6">Diacetyl reductase [(S)-acetoin forming]</fullName>
    </recommendedName>
</protein>
<evidence type="ECO:0000313" key="4">
    <source>
        <dbReference type="EMBL" id="KIW23917.1"/>
    </source>
</evidence>
<sequence>MGLRQVVFVSGAARGIGKAIALRLARDGFNVAVNDIKKNITALEATAAEIRALAGRESSVTPADVSKRTEVTEAFEKSARDLGQLNVLVANAGVCKIKPLVDVSTEEWEDEMAINLTGMFHQFQLAARQMIRQGTGGKIIAAASMVAHKSVPLMGGYSASKWGVRGLSQAAAQELAPYGISVNNYCPGMVDTPMWASVDGALRKYYGGEPGEHKRKFESSILVGRLSQPDDIAKFVSYLASKDCDYITGQSMLIDGGCYLT</sequence>
<dbReference type="InterPro" id="IPR020904">
    <property type="entry name" value="Sc_DH/Rdtase_CS"/>
</dbReference>
<keyword evidence="2" id="KW-0521">NADP</keyword>
<evidence type="ECO:0000313" key="5">
    <source>
        <dbReference type="Proteomes" id="UP000054466"/>
    </source>
</evidence>
<dbReference type="AlphaFoldDB" id="A0A0D2AG93"/>
<evidence type="ECO:0000256" key="2">
    <source>
        <dbReference type="ARBA" id="ARBA00022857"/>
    </source>
</evidence>
<dbReference type="InterPro" id="IPR036291">
    <property type="entry name" value="NAD(P)-bd_dom_sf"/>
</dbReference>
<dbReference type="PRINTS" id="PR00080">
    <property type="entry name" value="SDRFAMILY"/>
</dbReference>
<dbReference type="GeneID" id="27351273"/>
<dbReference type="STRING" id="569365.A0A0D2AG93"/>
<dbReference type="PROSITE" id="PS00061">
    <property type="entry name" value="ADH_SHORT"/>
    <property type="match status" value="1"/>
</dbReference>
<dbReference type="PANTHER" id="PTHR42760">
    <property type="entry name" value="SHORT-CHAIN DEHYDROGENASES/REDUCTASES FAMILY MEMBER"/>
    <property type="match status" value="1"/>
</dbReference>
<accession>A0A0D2AG93</accession>
<evidence type="ECO:0000256" key="3">
    <source>
        <dbReference type="RuleBase" id="RU000363"/>
    </source>
</evidence>
<dbReference type="Pfam" id="PF00106">
    <property type="entry name" value="adh_short"/>
    <property type="match status" value="1"/>
</dbReference>
<comment type="similarity">
    <text evidence="1 3">Belongs to the short-chain dehydrogenases/reductases (SDR) family.</text>
</comment>
<dbReference type="RefSeq" id="XP_016244133.1">
    <property type="nucleotide sequence ID" value="XM_016399571.1"/>
</dbReference>
<dbReference type="Gene3D" id="3.40.50.720">
    <property type="entry name" value="NAD(P)-binding Rossmann-like Domain"/>
    <property type="match status" value="1"/>
</dbReference>
<gene>
    <name evidence="4" type="ORF">PV07_12079</name>
</gene>
<dbReference type="GO" id="GO:0006633">
    <property type="term" value="P:fatty acid biosynthetic process"/>
    <property type="evidence" value="ECO:0007669"/>
    <property type="project" value="TreeGrafter"/>
</dbReference>
<proteinExistence type="inferred from homology"/>
<dbReference type="GO" id="GO:0016616">
    <property type="term" value="F:oxidoreductase activity, acting on the CH-OH group of donors, NAD or NADP as acceptor"/>
    <property type="evidence" value="ECO:0007669"/>
    <property type="project" value="TreeGrafter"/>
</dbReference>
<keyword evidence="5" id="KW-1185">Reference proteome</keyword>
<dbReference type="PRINTS" id="PR00081">
    <property type="entry name" value="GDHRDH"/>
</dbReference>
<name>A0A0D2AG93_9EURO</name>
<dbReference type="SUPFAM" id="SSF51735">
    <property type="entry name" value="NAD(P)-binding Rossmann-fold domains"/>
    <property type="match status" value="1"/>
</dbReference>
<evidence type="ECO:0000256" key="1">
    <source>
        <dbReference type="ARBA" id="ARBA00006484"/>
    </source>
</evidence>
<reference evidence="4 5" key="1">
    <citation type="submission" date="2015-01" db="EMBL/GenBank/DDBJ databases">
        <title>The Genome Sequence of Cladophialophora immunda CBS83496.</title>
        <authorList>
            <consortium name="The Broad Institute Genomics Platform"/>
            <person name="Cuomo C."/>
            <person name="de Hoog S."/>
            <person name="Gorbushina A."/>
            <person name="Stielow B."/>
            <person name="Teixiera M."/>
            <person name="Abouelleil A."/>
            <person name="Chapman S.B."/>
            <person name="Priest M."/>
            <person name="Young S.K."/>
            <person name="Wortman J."/>
            <person name="Nusbaum C."/>
            <person name="Birren B."/>
        </authorList>
    </citation>
    <scope>NUCLEOTIDE SEQUENCE [LARGE SCALE GENOMIC DNA]</scope>
    <source>
        <strain evidence="4 5">CBS 83496</strain>
    </source>
</reference>
<evidence type="ECO:0008006" key="6">
    <source>
        <dbReference type="Google" id="ProtNLM"/>
    </source>
</evidence>
<dbReference type="VEuPathDB" id="FungiDB:PV07_12079"/>
<dbReference type="InterPro" id="IPR002347">
    <property type="entry name" value="SDR_fam"/>
</dbReference>
<organism evidence="4 5">
    <name type="scientific">Cladophialophora immunda</name>
    <dbReference type="NCBI Taxonomy" id="569365"/>
    <lineage>
        <taxon>Eukaryota</taxon>
        <taxon>Fungi</taxon>
        <taxon>Dikarya</taxon>
        <taxon>Ascomycota</taxon>
        <taxon>Pezizomycotina</taxon>
        <taxon>Eurotiomycetes</taxon>
        <taxon>Chaetothyriomycetidae</taxon>
        <taxon>Chaetothyriales</taxon>
        <taxon>Herpotrichiellaceae</taxon>
        <taxon>Cladophialophora</taxon>
    </lineage>
</organism>
<dbReference type="FunFam" id="3.40.50.720:FF:000084">
    <property type="entry name" value="Short-chain dehydrogenase reductase"/>
    <property type="match status" value="1"/>
</dbReference>
<dbReference type="HOGENOM" id="CLU_010194_1_0_1"/>
<dbReference type="Proteomes" id="UP000054466">
    <property type="component" value="Unassembled WGS sequence"/>
</dbReference>
<dbReference type="GO" id="GO:0048038">
    <property type="term" value="F:quinone binding"/>
    <property type="evidence" value="ECO:0007669"/>
    <property type="project" value="TreeGrafter"/>
</dbReference>